<protein>
    <submittedName>
        <fullName evidence="2">Phosphoribosyltransferase</fullName>
    </submittedName>
</protein>
<evidence type="ECO:0000313" key="3">
    <source>
        <dbReference type="Proteomes" id="UP001196565"/>
    </source>
</evidence>
<dbReference type="EMBL" id="JAHYBZ010000002">
    <property type="protein sequence ID" value="MBW6397662.1"/>
    <property type="molecule type" value="Genomic_DNA"/>
</dbReference>
<keyword evidence="3" id="KW-1185">Reference proteome</keyword>
<evidence type="ECO:0000313" key="2">
    <source>
        <dbReference type="EMBL" id="MBW6397662.1"/>
    </source>
</evidence>
<sequence length="219" mass="23219">MRRRALFRDRQDAGQRLLPLLRPLGLTAPLVYGLLRGGLAVAAPVAEGLHVPLLPFLVRKLGVPWEPELGFGALSEGSDTPVLNDDIVAQCGLSPADIAAVRDREAKELARRRAVYVAGLERPDPRGRAAILVDDGLATGISARAALRSLRAQGAAPLILAVPLAPPDAIDDLTGECDRILCAEVLPIPRGIGGCYDDFHQLTDAEVLALLRGAAKETP</sequence>
<dbReference type="InterPro" id="IPR000836">
    <property type="entry name" value="PRTase_dom"/>
</dbReference>
<dbReference type="Gene3D" id="3.30.1310.20">
    <property type="entry name" value="PRTase-like"/>
    <property type="match status" value="1"/>
</dbReference>
<dbReference type="Proteomes" id="UP001196565">
    <property type="component" value="Unassembled WGS sequence"/>
</dbReference>
<keyword evidence="2" id="KW-0808">Transferase</keyword>
<dbReference type="GO" id="GO:0016757">
    <property type="term" value="F:glycosyltransferase activity"/>
    <property type="evidence" value="ECO:0007669"/>
    <property type="project" value="UniProtKB-KW"/>
</dbReference>
<dbReference type="InterPro" id="IPR029057">
    <property type="entry name" value="PRTase-like"/>
</dbReference>
<name>A0ABS7A5R8_9PROT</name>
<dbReference type="CDD" id="cd06223">
    <property type="entry name" value="PRTases_typeI"/>
    <property type="match status" value="1"/>
</dbReference>
<dbReference type="Pfam" id="PF00156">
    <property type="entry name" value="Pribosyltran"/>
    <property type="match status" value="1"/>
</dbReference>
<keyword evidence="2" id="KW-0328">Glycosyltransferase</keyword>
<dbReference type="SUPFAM" id="SSF53271">
    <property type="entry name" value="PRTase-like"/>
    <property type="match status" value="1"/>
</dbReference>
<dbReference type="Gene3D" id="3.40.50.2020">
    <property type="match status" value="1"/>
</dbReference>
<dbReference type="RefSeq" id="WP_255568781.1">
    <property type="nucleotide sequence ID" value="NZ_JAHYBZ010000002.1"/>
</dbReference>
<proteinExistence type="predicted"/>
<accession>A0ABS7A5R8</accession>
<gene>
    <name evidence="2" type="ORF">KPL78_07395</name>
</gene>
<comment type="caution">
    <text evidence="2">The sequence shown here is derived from an EMBL/GenBank/DDBJ whole genome shotgun (WGS) entry which is preliminary data.</text>
</comment>
<organism evidence="2 3">
    <name type="scientific">Roseomonas alba</name>
    <dbReference type="NCBI Taxonomy" id="2846776"/>
    <lineage>
        <taxon>Bacteria</taxon>
        <taxon>Pseudomonadati</taxon>
        <taxon>Pseudomonadota</taxon>
        <taxon>Alphaproteobacteria</taxon>
        <taxon>Acetobacterales</taxon>
        <taxon>Roseomonadaceae</taxon>
        <taxon>Roseomonas</taxon>
    </lineage>
</organism>
<evidence type="ECO:0000259" key="1">
    <source>
        <dbReference type="Pfam" id="PF00156"/>
    </source>
</evidence>
<feature type="domain" description="Phosphoribosyltransferase" evidence="1">
    <location>
        <begin position="97"/>
        <end position="184"/>
    </location>
</feature>
<reference evidence="2 3" key="1">
    <citation type="submission" date="2021-07" db="EMBL/GenBank/DDBJ databases">
        <authorList>
            <person name="So Y."/>
        </authorList>
    </citation>
    <scope>NUCLEOTIDE SEQUENCE [LARGE SCALE GENOMIC DNA]</scope>
    <source>
        <strain evidence="2 3">HJA6</strain>
    </source>
</reference>